<keyword evidence="2" id="KW-0378">Hydrolase</keyword>
<protein>
    <submittedName>
        <fullName evidence="4">Amidase, hydantoinase/carbamoylase family</fullName>
    </submittedName>
</protein>
<keyword evidence="5" id="KW-1185">Reference proteome</keyword>
<evidence type="ECO:0000256" key="3">
    <source>
        <dbReference type="PIRSR" id="PIRSR001235-1"/>
    </source>
</evidence>
<evidence type="ECO:0000256" key="2">
    <source>
        <dbReference type="ARBA" id="ARBA00022801"/>
    </source>
</evidence>
<evidence type="ECO:0000313" key="5">
    <source>
        <dbReference type="Proteomes" id="UP000005317"/>
    </source>
</evidence>
<feature type="binding site" evidence="3">
    <location>
        <position position="129"/>
    </location>
    <ligand>
        <name>Zn(2+)</name>
        <dbReference type="ChEBI" id="CHEBI:29105"/>
        <label>2</label>
    </ligand>
</feature>
<accession>A0A656HEA6</accession>
<organism evidence="4 5">
    <name type="scientific">Thiothrix nivea (strain ATCC 35100 / DSM 5205 / JP2)</name>
    <dbReference type="NCBI Taxonomy" id="870187"/>
    <lineage>
        <taxon>Bacteria</taxon>
        <taxon>Pseudomonadati</taxon>
        <taxon>Pseudomonadota</taxon>
        <taxon>Gammaproteobacteria</taxon>
        <taxon>Thiotrichales</taxon>
        <taxon>Thiotrichaceae</taxon>
        <taxon>Thiothrix</taxon>
    </lineage>
</organism>
<feature type="binding site" evidence="3">
    <location>
        <position position="94"/>
    </location>
    <ligand>
        <name>Zn(2+)</name>
        <dbReference type="ChEBI" id="CHEBI:29105"/>
        <label>1</label>
    </ligand>
</feature>
<dbReference type="GO" id="GO:0046872">
    <property type="term" value="F:metal ion binding"/>
    <property type="evidence" value="ECO:0007669"/>
    <property type="project" value="UniProtKB-KW"/>
</dbReference>
<feature type="binding site" evidence="3">
    <location>
        <position position="94"/>
    </location>
    <ligand>
        <name>Zn(2+)</name>
        <dbReference type="ChEBI" id="CHEBI:29105"/>
        <label>2</label>
    </ligand>
</feature>
<keyword evidence="3" id="KW-0479">Metal-binding</keyword>
<dbReference type="CDD" id="cd03884">
    <property type="entry name" value="M20_bAS"/>
    <property type="match status" value="1"/>
</dbReference>
<dbReference type="InterPro" id="IPR002933">
    <property type="entry name" value="Peptidase_M20"/>
</dbReference>
<dbReference type="InterPro" id="IPR010158">
    <property type="entry name" value="Amidase_Cbmase"/>
</dbReference>
<proteinExistence type="inferred from homology"/>
<keyword evidence="3" id="KW-0862">Zinc</keyword>
<dbReference type="GO" id="GO:0016813">
    <property type="term" value="F:hydrolase activity, acting on carbon-nitrogen (but not peptide) bonds, in linear amidines"/>
    <property type="evidence" value="ECO:0007669"/>
    <property type="project" value="InterPro"/>
</dbReference>
<dbReference type="PANTHER" id="PTHR32494">
    <property type="entry name" value="ALLANTOATE DEIMINASE-RELATED"/>
    <property type="match status" value="1"/>
</dbReference>
<dbReference type="EMBL" id="JH651384">
    <property type="protein sequence ID" value="EIJ35248.1"/>
    <property type="molecule type" value="Genomic_DNA"/>
</dbReference>
<dbReference type="Proteomes" id="UP000005317">
    <property type="component" value="Unassembled WGS sequence"/>
</dbReference>
<feature type="binding site" evidence="3">
    <location>
        <position position="192"/>
    </location>
    <ligand>
        <name>Zn(2+)</name>
        <dbReference type="ChEBI" id="CHEBI:29105"/>
        <label>1</label>
    </ligand>
</feature>
<dbReference type="Pfam" id="PF01546">
    <property type="entry name" value="Peptidase_M20"/>
    <property type="match status" value="1"/>
</dbReference>
<dbReference type="PIRSF" id="PIRSF001235">
    <property type="entry name" value="Amidase_carbamoylase"/>
    <property type="match status" value="1"/>
</dbReference>
<dbReference type="Gene3D" id="3.30.70.360">
    <property type="match status" value="1"/>
</dbReference>
<feature type="binding site" evidence="3">
    <location>
        <position position="385"/>
    </location>
    <ligand>
        <name>Zn(2+)</name>
        <dbReference type="ChEBI" id="CHEBI:29105"/>
        <label>2</label>
    </ligand>
</feature>
<dbReference type="RefSeq" id="WP_002709157.1">
    <property type="nucleotide sequence ID" value="NZ_JH651384.1"/>
</dbReference>
<comment type="similarity">
    <text evidence="1">Belongs to the peptidase M20 family.</text>
</comment>
<dbReference type="Gene3D" id="3.40.630.10">
    <property type="entry name" value="Zn peptidases"/>
    <property type="match status" value="1"/>
</dbReference>
<sequence length="412" mass="44013">MMPALNSINSTRLQHRIQTLAEIGRKPDGGIYRMALSPADLEARAWLGNEITTAGLELHTDLAANISARWRSDLPSTVMSGSHLDSVPGAGHLDGALGVLTALECVQRIKELDLPLKHGLEAIAFTDEEGRFGGMLGSQALTGQLSPGVVLSARALDGETLVEAMAKAGFDAQQMPLAERDPLTLHAFVEMHIEQGPVLDSINCPIGIVQAITGLFKWEVTLEGESNHAGTTPMEMRRDAFQGVVDFAGQLQRILDEYGTRNSRATIGKLQLFPGAANVVPGKAVFTLEVRDTDPAILAQLADAYQRSLFAVARQHDLVKHVAVLSELPPAPCSEQVVATIRQQAGAMGLAHHTMPSGAAHDCQMLTQVTQAGMIFVPSKGGKSHSPHEWTAFKDIEAGANLLLNTLISLAS</sequence>
<dbReference type="SUPFAM" id="SSF53187">
    <property type="entry name" value="Zn-dependent exopeptidases"/>
    <property type="match status" value="1"/>
</dbReference>
<evidence type="ECO:0000313" key="4">
    <source>
        <dbReference type="EMBL" id="EIJ35248.1"/>
    </source>
</evidence>
<dbReference type="AlphaFoldDB" id="A0A656HEA6"/>
<dbReference type="NCBIfam" id="NF006771">
    <property type="entry name" value="PRK09290.1-5"/>
    <property type="match status" value="1"/>
</dbReference>
<dbReference type="PANTHER" id="PTHR32494:SF5">
    <property type="entry name" value="ALLANTOATE AMIDOHYDROLASE"/>
    <property type="match status" value="1"/>
</dbReference>
<comment type="cofactor">
    <cofactor evidence="3">
        <name>Zn(2+)</name>
        <dbReference type="ChEBI" id="CHEBI:29105"/>
    </cofactor>
    <text evidence="3">Binds 2 Zn(2+) ions per subunit.</text>
</comment>
<gene>
    <name evidence="4" type="ORF">Thini_2711</name>
</gene>
<dbReference type="NCBIfam" id="TIGR01879">
    <property type="entry name" value="hydantase"/>
    <property type="match status" value="1"/>
</dbReference>
<reference evidence="5" key="1">
    <citation type="journal article" date="2011" name="Stand. Genomic Sci.">
        <title>Genome sequence of the filamentous, gliding Thiothrix nivea neotype strain (JP2(T)).</title>
        <authorList>
            <person name="Lapidus A."/>
            <person name="Nolan M."/>
            <person name="Lucas S."/>
            <person name="Glavina Del Rio T."/>
            <person name="Tice H."/>
            <person name="Cheng J.F."/>
            <person name="Tapia R."/>
            <person name="Han C."/>
            <person name="Goodwin L."/>
            <person name="Pitluck S."/>
            <person name="Liolios K."/>
            <person name="Pagani I."/>
            <person name="Ivanova N."/>
            <person name="Huntemann M."/>
            <person name="Mavromatis K."/>
            <person name="Mikhailova N."/>
            <person name="Pati A."/>
            <person name="Chen A."/>
            <person name="Palaniappan K."/>
            <person name="Land M."/>
            <person name="Brambilla E.M."/>
            <person name="Rohde M."/>
            <person name="Abt B."/>
            <person name="Verbarg S."/>
            <person name="Goker M."/>
            <person name="Bristow J."/>
            <person name="Eisen J.A."/>
            <person name="Markowitz V."/>
            <person name="Hugenholtz P."/>
            <person name="Kyrpides N.C."/>
            <person name="Klenk H.P."/>
            <person name="Woyke T."/>
        </authorList>
    </citation>
    <scope>NUCLEOTIDE SEQUENCE [LARGE SCALE GENOMIC DNA]</scope>
    <source>
        <strain evidence="5">ATCC 35100 / DSM 5205 / JP2</strain>
    </source>
</reference>
<dbReference type="SUPFAM" id="SSF55031">
    <property type="entry name" value="Bacterial exopeptidase dimerisation domain"/>
    <property type="match status" value="1"/>
</dbReference>
<dbReference type="InterPro" id="IPR036264">
    <property type="entry name" value="Bact_exopeptidase_dim_dom"/>
</dbReference>
<feature type="binding site" evidence="3">
    <location>
        <position position="83"/>
    </location>
    <ligand>
        <name>Zn(2+)</name>
        <dbReference type="ChEBI" id="CHEBI:29105"/>
        <label>1</label>
    </ligand>
</feature>
<evidence type="ECO:0000256" key="1">
    <source>
        <dbReference type="ARBA" id="ARBA00006153"/>
    </source>
</evidence>
<name>A0A656HEA6_THINJ</name>